<dbReference type="EMBL" id="UINC01054309">
    <property type="protein sequence ID" value="SVB71855.1"/>
    <property type="molecule type" value="Genomic_DNA"/>
</dbReference>
<dbReference type="PRINTS" id="PR00081">
    <property type="entry name" value="GDHRDH"/>
</dbReference>
<accession>A0A382GAL6</accession>
<proteinExistence type="inferred from homology"/>
<dbReference type="GO" id="GO:0016491">
    <property type="term" value="F:oxidoreductase activity"/>
    <property type="evidence" value="ECO:0007669"/>
    <property type="project" value="UniProtKB-KW"/>
</dbReference>
<name>A0A382GAL6_9ZZZZ</name>
<dbReference type="SUPFAM" id="SSF51735">
    <property type="entry name" value="NAD(P)-binding Rossmann-fold domains"/>
    <property type="match status" value="1"/>
</dbReference>
<gene>
    <name evidence="3" type="ORF">METZ01_LOCUS224709</name>
</gene>
<comment type="similarity">
    <text evidence="1">Belongs to the short-chain dehydrogenases/reductases (SDR) family.</text>
</comment>
<dbReference type="PRINTS" id="PR00080">
    <property type="entry name" value="SDRFAMILY"/>
</dbReference>
<keyword evidence="2" id="KW-0560">Oxidoreductase</keyword>
<dbReference type="Pfam" id="PF13561">
    <property type="entry name" value="adh_short_C2"/>
    <property type="match status" value="1"/>
</dbReference>
<sequence length="189" mass="20483">QSEVKAVFEAIAGKHSIDCLINNAGIAHVGNVLDTTEEEFDRVLSVNVKGVYNCLQAGVTYMKAKGGSIVNIASTVSVMAIDDRFAYSTSKGAVLSMTYAVARDFLKDKIRCNAILPARIHTPFVDGFIQKNYPDNIDEMFKKLSIAQPIGRMGKPEEVAAMAVFLCSEEASFITGCPYPVDGGTLHIR</sequence>
<dbReference type="InterPro" id="IPR036291">
    <property type="entry name" value="NAD(P)-bd_dom_sf"/>
</dbReference>
<dbReference type="InterPro" id="IPR020904">
    <property type="entry name" value="Sc_DH/Rdtase_CS"/>
</dbReference>
<organism evidence="3">
    <name type="scientific">marine metagenome</name>
    <dbReference type="NCBI Taxonomy" id="408172"/>
    <lineage>
        <taxon>unclassified sequences</taxon>
        <taxon>metagenomes</taxon>
        <taxon>ecological metagenomes</taxon>
    </lineage>
</organism>
<dbReference type="CDD" id="cd05233">
    <property type="entry name" value="SDR_c"/>
    <property type="match status" value="1"/>
</dbReference>
<reference evidence="3" key="1">
    <citation type="submission" date="2018-05" db="EMBL/GenBank/DDBJ databases">
        <authorList>
            <person name="Lanie J.A."/>
            <person name="Ng W.-L."/>
            <person name="Kazmierczak K.M."/>
            <person name="Andrzejewski T.M."/>
            <person name="Davidsen T.M."/>
            <person name="Wayne K.J."/>
            <person name="Tettelin H."/>
            <person name="Glass J.I."/>
            <person name="Rusch D."/>
            <person name="Podicherti R."/>
            <person name="Tsui H.-C.T."/>
            <person name="Winkler M.E."/>
        </authorList>
    </citation>
    <scope>NUCLEOTIDE SEQUENCE</scope>
</reference>
<dbReference type="PROSITE" id="PS00061">
    <property type="entry name" value="ADH_SHORT"/>
    <property type="match status" value="1"/>
</dbReference>
<evidence type="ECO:0008006" key="4">
    <source>
        <dbReference type="Google" id="ProtNLM"/>
    </source>
</evidence>
<evidence type="ECO:0000256" key="1">
    <source>
        <dbReference type="ARBA" id="ARBA00006484"/>
    </source>
</evidence>
<feature type="non-terminal residue" evidence="3">
    <location>
        <position position="1"/>
    </location>
</feature>
<evidence type="ECO:0000256" key="2">
    <source>
        <dbReference type="ARBA" id="ARBA00023002"/>
    </source>
</evidence>
<protein>
    <recommendedName>
        <fullName evidence="4">Short-chain dehydrogenase</fullName>
    </recommendedName>
</protein>
<evidence type="ECO:0000313" key="3">
    <source>
        <dbReference type="EMBL" id="SVB71855.1"/>
    </source>
</evidence>
<dbReference type="AlphaFoldDB" id="A0A382GAL6"/>
<dbReference type="FunFam" id="3.40.50.720:FF:000084">
    <property type="entry name" value="Short-chain dehydrogenase reductase"/>
    <property type="match status" value="1"/>
</dbReference>
<dbReference type="Gene3D" id="3.40.50.720">
    <property type="entry name" value="NAD(P)-binding Rossmann-like Domain"/>
    <property type="match status" value="1"/>
</dbReference>
<dbReference type="InterPro" id="IPR002347">
    <property type="entry name" value="SDR_fam"/>
</dbReference>
<dbReference type="PANTHER" id="PTHR24321">
    <property type="entry name" value="DEHYDROGENASES, SHORT CHAIN"/>
    <property type="match status" value="1"/>
</dbReference>
<dbReference type="PANTHER" id="PTHR24321:SF8">
    <property type="entry name" value="ESTRADIOL 17-BETA-DEHYDROGENASE 8-RELATED"/>
    <property type="match status" value="1"/>
</dbReference>